<reference evidence="4 5" key="1">
    <citation type="submission" date="2016-08" db="EMBL/GenBank/DDBJ databases">
        <authorList>
            <person name="Seilhamer J.J."/>
        </authorList>
    </citation>
    <scope>NUCLEOTIDE SEQUENCE [LARGE SCALE GENOMIC DNA]</scope>
    <source>
        <strain evidence="4 5">CFBP4690</strain>
    </source>
</reference>
<evidence type="ECO:0000313" key="3">
    <source>
        <dbReference type="EMBL" id="MFO3704412.1"/>
    </source>
</evidence>
<evidence type="ECO:0000256" key="1">
    <source>
        <dbReference type="ARBA" id="ARBA00022529"/>
    </source>
</evidence>
<comment type="caution">
    <text evidence="4">The sequence shown here is derived from an EMBL/GenBank/DDBJ whole genome shotgun (WGS) entry which is preliminary data.</text>
</comment>
<evidence type="ECO:0000256" key="2">
    <source>
        <dbReference type="ARBA" id="ARBA00022638"/>
    </source>
</evidence>
<accession>A0A2S7CGZ6</accession>
<dbReference type="Gene3D" id="1.10.530.40">
    <property type="match status" value="1"/>
</dbReference>
<dbReference type="AlphaFoldDB" id="A0A2S7CGZ6"/>
<dbReference type="InterPro" id="IPR023347">
    <property type="entry name" value="Lysozyme_dom_sf"/>
</dbReference>
<gene>
    <name evidence="3" type="ORF">ACI6Q5_05370</name>
    <name evidence="4" type="ORF">XcodCFBP4690_17130</name>
</gene>
<evidence type="ECO:0000313" key="6">
    <source>
        <dbReference type="Proteomes" id="UP001637990"/>
    </source>
</evidence>
<dbReference type="SUPFAM" id="SSF53955">
    <property type="entry name" value="Lysozyme-like"/>
    <property type="match status" value="1"/>
</dbReference>
<keyword evidence="2" id="KW-0081">Bacteriolytic enzyme</keyword>
<dbReference type="InterPro" id="IPR023346">
    <property type="entry name" value="Lysozyme-like_dom_sf"/>
</dbReference>
<dbReference type="Proteomes" id="UP001637990">
    <property type="component" value="Unassembled WGS sequence"/>
</dbReference>
<reference evidence="3 6" key="2">
    <citation type="submission" date="2024-11" db="EMBL/GenBank/DDBJ databases">
        <title>Genome sequencing of Xanthomonas codiaei.</title>
        <authorList>
            <person name="Studholme D.J."/>
        </authorList>
    </citation>
    <scope>NUCLEOTIDE SEQUENCE [LARGE SCALE GENOMIC DNA]</scope>
    <source>
        <strain evidence="3 6">NCPPB 4350</strain>
    </source>
</reference>
<organism evidence="4 5">
    <name type="scientific">Xanthomonas codiaei</name>
    <dbReference type="NCBI Taxonomy" id="56463"/>
    <lineage>
        <taxon>Bacteria</taxon>
        <taxon>Pseudomonadati</taxon>
        <taxon>Pseudomonadota</taxon>
        <taxon>Gammaproteobacteria</taxon>
        <taxon>Lysobacterales</taxon>
        <taxon>Lysobacteraceae</taxon>
        <taxon>Xanthomonas</taxon>
    </lineage>
</organism>
<proteinExistence type="predicted"/>
<protein>
    <submittedName>
        <fullName evidence="4">Uncharacterized protein</fullName>
    </submittedName>
</protein>
<dbReference type="GO" id="GO:0042742">
    <property type="term" value="P:defense response to bacterium"/>
    <property type="evidence" value="ECO:0007669"/>
    <property type="project" value="UniProtKB-KW"/>
</dbReference>
<dbReference type="EMBL" id="MDEC01000027">
    <property type="protein sequence ID" value="PPU60804.1"/>
    <property type="molecule type" value="Genomic_DNA"/>
</dbReference>
<dbReference type="RefSeq" id="WP_104542814.1">
    <property type="nucleotide sequence ID" value="NZ_JBJGBS010000014.1"/>
</dbReference>
<dbReference type="EMBL" id="JBJGBS010000014">
    <property type="protein sequence ID" value="MFO3704412.1"/>
    <property type="molecule type" value="Genomic_DNA"/>
</dbReference>
<keyword evidence="6" id="KW-1185">Reference proteome</keyword>
<evidence type="ECO:0000313" key="4">
    <source>
        <dbReference type="EMBL" id="PPU60804.1"/>
    </source>
</evidence>
<dbReference type="GO" id="GO:0003796">
    <property type="term" value="F:lysozyme activity"/>
    <property type="evidence" value="ECO:0007669"/>
    <property type="project" value="InterPro"/>
</dbReference>
<name>A0A2S7CGZ6_9XANT</name>
<dbReference type="GO" id="GO:0031640">
    <property type="term" value="P:killing of cells of another organism"/>
    <property type="evidence" value="ECO:0007669"/>
    <property type="project" value="UniProtKB-KW"/>
</dbReference>
<sequence>MMPDLDDERLAAVETEAMARTMVLLKSLFTFDKFPKKDSMGILRHGHGRQIERRAMTEEVAEFALTNDVQAAQACLRARIFELIVVHPEAVPRLPYIYALADILEPERMREWSPLWSAMRRGDWNAVGVELMTCHWDRYYGESTEKRRAVMQIIMDLARGPLL</sequence>
<keyword evidence="1" id="KW-0929">Antimicrobial</keyword>
<evidence type="ECO:0000313" key="5">
    <source>
        <dbReference type="Proteomes" id="UP000237872"/>
    </source>
</evidence>
<dbReference type="OrthoDB" id="5998520at2"/>
<dbReference type="Proteomes" id="UP000237872">
    <property type="component" value="Unassembled WGS sequence"/>
</dbReference>